<reference evidence="3" key="1">
    <citation type="submission" date="2021-03" db="EMBL/GenBank/DDBJ databases">
        <title>Draft genome sequence of rust myrtle Austropuccinia psidii MF-1, a brazilian biotype.</title>
        <authorList>
            <person name="Quecine M.C."/>
            <person name="Pachon D.M.R."/>
            <person name="Bonatelli M.L."/>
            <person name="Correr F.H."/>
            <person name="Franceschini L.M."/>
            <person name="Leite T.F."/>
            <person name="Margarido G.R.A."/>
            <person name="Almeida C.A."/>
            <person name="Ferrarezi J.A."/>
            <person name="Labate C.A."/>
        </authorList>
    </citation>
    <scope>NUCLEOTIDE SEQUENCE</scope>
    <source>
        <strain evidence="3">MF-1</strain>
    </source>
</reference>
<comment type="caution">
    <text evidence="3">The sequence shown here is derived from an EMBL/GenBank/DDBJ whole genome shotgun (WGS) entry which is preliminary data.</text>
</comment>
<feature type="region of interest" description="Disordered" evidence="2">
    <location>
        <begin position="1056"/>
        <end position="1081"/>
    </location>
</feature>
<feature type="compositionally biased region" description="Polar residues" evidence="2">
    <location>
        <begin position="1241"/>
        <end position="1258"/>
    </location>
</feature>
<evidence type="ECO:0000256" key="2">
    <source>
        <dbReference type="SAM" id="MobiDB-lite"/>
    </source>
</evidence>
<feature type="region of interest" description="Disordered" evidence="2">
    <location>
        <begin position="96"/>
        <end position="122"/>
    </location>
</feature>
<dbReference type="EMBL" id="AVOT02006602">
    <property type="protein sequence ID" value="MBW0481984.1"/>
    <property type="molecule type" value="Genomic_DNA"/>
</dbReference>
<feature type="compositionally biased region" description="Low complexity" evidence="2">
    <location>
        <begin position="746"/>
        <end position="757"/>
    </location>
</feature>
<feature type="region of interest" description="Disordered" evidence="2">
    <location>
        <begin position="575"/>
        <end position="596"/>
    </location>
</feature>
<sequence length="1457" mass="158765">MASQSTQSQQLSGSTTTPPSSTPLNYPSSSKRKQPPSELAPSTSVSWFGLAFQLPSVIKKEFNDFVRSVRGGSANNLSTINHLNVGRNVFRTYTGRSKRTHSRLSQSTSGITPTARLSASHSSKMWASSRTNAKLSQLDQEPLPISDVLERPSPPKKLKFLPALAETSKPSGLFEEELNLPIESIMFMNQSTFNNSSVTSFSSSENLHLRSPNSSSYMNPHLEMKCATVPQIIPQVDSLQQTGHTKSDDVEMEEILSTRGKNVAPMVSQSHPFPSGSNSVLFPNSRAFAGCNSSNSSLNTDVPFSTNSSLIYPPHSNTTSSASITSVNSSGHEGLNSTRNLRLDSVGSTASPRIRHTKLLGSPRSSLRPHTLSASSFSSTSSFGAPVGLSRRTLRTRPHGILSHTLRGANSSLNNLAPHAQPWKQLDEDESECLNNDNGQDIQDTSNNKSSNLDVSNTYRAKVPLAEIIGRPSNASVSPPSFQSRYHLVHEPYELNASPSLASIASSIMESHPSNYNKPLPPFESSPSVEPTAQLEGIPNRPCNESAEGSSFSITDTSSSLNTLRSQLSSRMNLCANSSSEPCSKTSVENLSHSNHDSDIAMAADEDSRDDSYEFLELEEADTYKSESPRKRKRKTLRSDINLFKWQGIAAIEQSSHKLVELIPHQPKTKPKVKVMQKFGLGRSQNRRDELITQPGLKASLTVEEGLSSPTKKIRVLEEEIARLRQELEDERIKHAIGSVRRSKASRSLSRSARFSSETPRVTFSPQSAFSSSSPAPAPRSRRILGSLNNTQPPPRNKKLSDSPILLKRPCEGALVGGSPFIVSRVYGQGPEVMGEHTPTQADKWLQKQKLASNNGSKFPGLAHDLFGAKSSKGLSSTNIAFSAGARRSLQTIRKSGWMSDHILDEDLFGTIKASRRSSLQPLSKSQRPSATDPHLSPFKNMFRNSVGVFQRTPIPIQTKRQKFTNDGQLPDMTSFLNELKSSGKNKLRKTPASRKLYGAQYSISSPRSERGLQGTSRNSRILDDRNANILNFVLEQNFGHPAEVNAKPFGASAASRTSTVSGKTTHTACSTNTTESHHPPNKIVRFESLENTVQQTSFGPPKELNTTAERSHSPLFCTIYPSGQPSQMNTANAPKVSAVQVILGEAISTPQKKASQSSSSGVDPQTTPRATGPCKVAIQKDFTMDELIDQVNGLKQNRKLSSEKAGNGTLQFESTNRTRQLIHEMGFEYNGENSTEKTASHTIASGGSHPSTTPAKAVTNSQSIFQEMFPKRSSPVLSNMNKGRPKSQISPVRRLASLGLISPKRPSSIGGGLVSILENSACTKEVDCGLGNKCGSQANLRINEKRVRIYENKEITDQSDTGTIACRRHSMPVISRGSSLTNFTKIEEETMNIEEKERNLNKAVGFGVPVDIVPSSSASDWVLVKSDSKTHGDGEPNLRRWSLRTSAILAAHPKIV</sequence>
<feature type="compositionally biased region" description="Low complexity" evidence="2">
    <location>
        <begin position="1"/>
        <end position="29"/>
    </location>
</feature>
<feature type="compositionally biased region" description="Low complexity" evidence="2">
    <location>
        <begin position="764"/>
        <end position="775"/>
    </location>
</feature>
<keyword evidence="1" id="KW-0175">Coiled coil</keyword>
<feature type="region of interest" description="Disordered" evidence="2">
    <location>
        <begin position="739"/>
        <end position="804"/>
    </location>
</feature>
<feature type="region of interest" description="Disordered" evidence="2">
    <location>
        <begin position="523"/>
        <end position="559"/>
    </location>
</feature>
<feature type="compositionally biased region" description="Polar residues" evidence="2">
    <location>
        <begin position="103"/>
        <end position="117"/>
    </location>
</feature>
<feature type="region of interest" description="Disordered" evidence="2">
    <location>
        <begin position="1"/>
        <end position="42"/>
    </location>
</feature>
<evidence type="ECO:0000313" key="4">
    <source>
        <dbReference type="Proteomes" id="UP000765509"/>
    </source>
</evidence>
<feature type="region of interest" description="Disordered" evidence="2">
    <location>
        <begin position="918"/>
        <end position="938"/>
    </location>
</feature>
<gene>
    <name evidence="3" type="ORF">O181_021699</name>
</gene>
<feature type="region of interest" description="Disordered" evidence="2">
    <location>
        <begin position="424"/>
        <end position="454"/>
    </location>
</feature>
<evidence type="ECO:0000256" key="1">
    <source>
        <dbReference type="SAM" id="Coils"/>
    </source>
</evidence>
<feature type="coiled-coil region" evidence="1">
    <location>
        <begin position="707"/>
        <end position="734"/>
    </location>
</feature>
<feature type="compositionally biased region" description="Low complexity" evidence="2">
    <location>
        <begin position="550"/>
        <end position="559"/>
    </location>
</feature>
<feature type="compositionally biased region" description="Polar residues" evidence="2">
    <location>
        <begin position="918"/>
        <end position="930"/>
    </location>
</feature>
<proteinExistence type="predicted"/>
<name>A0A9Q3CDH3_9BASI</name>
<feature type="region of interest" description="Disordered" evidence="2">
    <location>
        <begin position="1150"/>
        <end position="1173"/>
    </location>
</feature>
<evidence type="ECO:0000313" key="3">
    <source>
        <dbReference type="EMBL" id="MBW0481984.1"/>
    </source>
</evidence>
<dbReference type="OrthoDB" id="2506107at2759"/>
<feature type="compositionally biased region" description="Polar residues" evidence="2">
    <location>
        <begin position="1056"/>
        <end position="1075"/>
    </location>
</feature>
<keyword evidence="4" id="KW-1185">Reference proteome</keyword>
<feature type="region of interest" description="Disordered" evidence="2">
    <location>
        <begin position="1233"/>
        <end position="1258"/>
    </location>
</feature>
<organism evidence="3 4">
    <name type="scientific">Austropuccinia psidii MF-1</name>
    <dbReference type="NCBI Taxonomy" id="1389203"/>
    <lineage>
        <taxon>Eukaryota</taxon>
        <taxon>Fungi</taxon>
        <taxon>Dikarya</taxon>
        <taxon>Basidiomycota</taxon>
        <taxon>Pucciniomycotina</taxon>
        <taxon>Pucciniomycetes</taxon>
        <taxon>Pucciniales</taxon>
        <taxon>Sphaerophragmiaceae</taxon>
        <taxon>Austropuccinia</taxon>
    </lineage>
</organism>
<protein>
    <submittedName>
        <fullName evidence="3">Uncharacterized protein</fullName>
    </submittedName>
</protein>
<feature type="compositionally biased region" description="Polar residues" evidence="2">
    <location>
        <begin position="575"/>
        <end position="593"/>
    </location>
</feature>
<feature type="compositionally biased region" description="Polar residues" evidence="2">
    <location>
        <begin position="433"/>
        <end position="454"/>
    </location>
</feature>
<dbReference type="Proteomes" id="UP000765509">
    <property type="component" value="Unassembled WGS sequence"/>
</dbReference>
<feature type="compositionally biased region" description="Polar residues" evidence="2">
    <location>
        <begin position="1150"/>
        <end position="1170"/>
    </location>
</feature>
<accession>A0A9Q3CDH3</accession>